<dbReference type="Gene3D" id="3.40.50.10750">
    <property type="entry name" value="Isocitrate/Isopropylmalate dehydrogenase-like"/>
    <property type="match status" value="1"/>
</dbReference>
<dbReference type="Proteomes" id="UP000010078">
    <property type="component" value="Chromosome"/>
</dbReference>
<dbReference type="Pfam" id="PF01515">
    <property type="entry name" value="PTA_PTB"/>
    <property type="match status" value="1"/>
</dbReference>
<dbReference type="NCBIfam" id="NF007233">
    <property type="entry name" value="PRK09653.1"/>
    <property type="match status" value="1"/>
</dbReference>
<dbReference type="RefSeq" id="WP_015086897.1">
    <property type="nucleotide sequence ID" value="NC_019563.1"/>
</dbReference>
<dbReference type="InterPro" id="IPR042113">
    <property type="entry name" value="P_AcTrfase_dom1"/>
</dbReference>
<proteinExistence type="predicted"/>
<evidence type="ECO:0000313" key="9">
    <source>
        <dbReference type="Proteomes" id="UP000010078"/>
    </source>
</evidence>
<dbReference type="Gene3D" id="3.40.50.10950">
    <property type="match status" value="1"/>
</dbReference>
<evidence type="ECO:0000313" key="8">
    <source>
        <dbReference type="EMBL" id="AFX89505.1"/>
    </source>
</evidence>
<accession>K7Z0F8</accession>
<evidence type="ECO:0000259" key="7">
    <source>
        <dbReference type="Pfam" id="PF01515"/>
    </source>
</evidence>
<dbReference type="InterPro" id="IPR002505">
    <property type="entry name" value="PTA_PTB"/>
</dbReference>
<dbReference type="PANTHER" id="PTHR43356">
    <property type="entry name" value="PHOSPHATE ACETYLTRANSFERASE"/>
    <property type="match status" value="1"/>
</dbReference>
<dbReference type="GO" id="GO:0008959">
    <property type="term" value="F:phosphate acetyltransferase activity"/>
    <property type="evidence" value="ECO:0007669"/>
    <property type="project" value="UniProtKB-EC"/>
</dbReference>
<dbReference type="AlphaFoldDB" id="K7Z0F8"/>
<sequence>MQSLWIYPENTEVLEIACKSLLKALKPRYQKIALFSPIDGGCEGFLGRDGLNSLEFHSAIDKQKALELASAAQEELLFEKILKKYDELQTTHDFVINLGYAPKFFLNALLDLNTTLAKHLNAPVVAVAQTSLERLKAMHFHILKKEAPFAVGLFAGEMLEKPNFLSASLCKGELEADLIESVLQTKSEITTPLAFQMGLEKKAKKQIKKVVLPESEDERILKAAHRLNAMGAVGLILLGDKEAINSQAKNLNLNLENVEIIDPNTSHYKEEFANNLYELRKSKGLSEQEAKQLVLDKTYFATMLVHSGYAHAMVSGAIHTTAETIRPALQIIKTKPSVSLVSSVFLMCLDTQVLVFGDCAIIPNPSPKELAEIAITSAQTAKQFNIAPKVALLSYATGNSAQGEMIDKINEAVTIAQRLDPQLEIDGPLQFDASIDKSVAKKKMPNSQVAGQASVFIFPDLNAGNIAYKAVQRSAKAVAIGPILQGLNKPINDLSRGALVEDIINTVLISAIQAQD</sequence>
<dbReference type="SUPFAM" id="SSF53659">
    <property type="entry name" value="Isocitrate/Isopropylmalate dehydrogenase-like"/>
    <property type="match status" value="1"/>
</dbReference>
<dbReference type="HOGENOM" id="CLU_019723_4_1_7"/>
<evidence type="ECO:0000256" key="2">
    <source>
        <dbReference type="ARBA" id="ARBA00012707"/>
    </source>
</evidence>
<dbReference type="InterPro" id="IPR042112">
    <property type="entry name" value="P_AcTrfase_dom2"/>
</dbReference>
<dbReference type="NCBIfam" id="NF004167">
    <property type="entry name" value="PRK05632.1"/>
    <property type="match status" value="1"/>
</dbReference>
<dbReference type="KEGG" id="hpyk:HPAKL86_02460"/>
<evidence type="ECO:0000256" key="6">
    <source>
        <dbReference type="ARBA" id="ARBA00031108"/>
    </source>
</evidence>
<dbReference type="PANTHER" id="PTHR43356:SF3">
    <property type="entry name" value="PHOSPHATE ACETYLTRANSFERASE"/>
    <property type="match status" value="1"/>
</dbReference>
<keyword evidence="5" id="KW-0012">Acyltransferase</keyword>
<dbReference type="EMBL" id="CP003476">
    <property type="protein sequence ID" value="AFX89505.1"/>
    <property type="molecule type" value="Genomic_DNA"/>
</dbReference>
<name>K7Z0F8_HELPX</name>
<dbReference type="EC" id="2.3.1.8" evidence="2"/>
<dbReference type="NCBIfam" id="TIGR00651">
    <property type="entry name" value="pta"/>
    <property type="match status" value="1"/>
</dbReference>
<comment type="pathway">
    <text evidence="1">Metabolic intermediate biosynthesis; acetyl-CoA biosynthesis; acetyl-CoA from acetate: step 2/2.</text>
</comment>
<evidence type="ECO:0000256" key="3">
    <source>
        <dbReference type="ARBA" id="ARBA00021528"/>
    </source>
</evidence>
<dbReference type="InterPro" id="IPR004614">
    <property type="entry name" value="P_AcTrfase"/>
</dbReference>
<dbReference type="InterPro" id="IPR050500">
    <property type="entry name" value="Phos_Acetyltrans/Butyryltrans"/>
</dbReference>
<feature type="domain" description="Phosphate acetyl/butaryl transferase" evidence="7">
    <location>
        <begin position="199"/>
        <end position="511"/>
    </location>
</feature>
<evidence type="ECO:0000256" key="1">
    <source>
        <dbReference type="ARBA" id="ARBA00004989"/>
    </source>
</evidence>
<organism evidence="8 9">
    <name type="scientific">Helicobacter pylori Aklavik86</name>
    <dbReference type="NCBI Taxonomy" id="1055532"/>
    <lineage>
        <taxon>Bacteria</taxon>
        <taxon>Pseudomonadati</taxon>
        <taxon>Campylobacterota</taxon>
        <taxon>Epsilonproteobacteria</taxon>
        <taxon>Campylobacterales</taxon>
        <taxon>Helicobacteraceae</taxon>
        <taxon>Helicobacter</taxon>
    </lineage>
</organism>
<keyword evidence="4" id="KW-0808">Transferase</keyword>
<evidence type="ECO:0000256" key="4">
    <source>
        <dbReference type="ARBA" id="ARBA00022679"/>
    </source>
</evidence>
<evidence type="ECO:0000256" key="5">
    <source>
        <dbReference type="ARBA" id="ARBA00023315"/>
    </source>
</evidence>
<gene>
    <name evidence="8" type="ORF">HPAKL86_02460</name>
</gene>
<dbReference type="PATRIC" id="fig|1055532.3.peg.508"/>
<reference evidence="8 9" key="1">
    <citation type="journal article" date="2015" name="Genome Announc.">
        <title>Complete Genome Sequences of Two Helicobacter pylori Strains from a Canadian Arctic Aboriginal Community.</title>
        <authorList>
            <person name="Kersulyte D."/>
            <person name="Bertoli M.T."/>
            <person name="Tamma S."/>
            <person name="Keelan M."/>
            <person name="Munday R."/>
            <person name="Geary J."/>
            <person name="Veldhuyzen van Zanten S."/>
            <person name="Goodman K.J."/>
            <person name="Berg D.E."/>
        </authorList>
    </citation>
    <scope>NUCLEOTIDE SEQUENCE [LARGE SCALE GENOMIC DNA]</scope>
    <source>
        <strain evidence="8">Aklavik86</strain>
    </source>
</reference>
<protein>
    <recommendedName>
        <fullName evidence="3">Phosphate acetyltransferase</fullName>
        <ecNumber evidence="2">2.3.1.8</ecNumber>
    </recommendedName>
    <alternativeName>
        <fullName evidence="6">Phosphotransacetylase</fullName>
    </alternativeName>
</protein>